<dbReference type="InterPro" id="IPR000463">
    <property type="entry name" value="Fatty_acid-bd"/>
</dbReference>
<dbReference type="GeneTree" id="ENSGT00940000164147"/>
<keyword evidence="3" id="KW-1185">Reference proteome</keyword>
<organism evidence="2 3">
    <name type="scientific">Gadus morhua</name>
    <name type="common">Atlantic cod</name>
    <dbReference type="NCBI Taxonomy" id="8049"/>
    <lineage>
        <taxon>Eukaryota</taxon>
        <taxon>Metazoa</taxon>
        <taxon>Chordata</taxon>
        <taxon>Craniata</taxon>
        <taxon>Vertebrata</taxon>
        <taxon>Euteleostomi</taxon>
        <taxon>Actinopterygii</taxon>
        <taxon>Neopterygii</taxon>
        <taxon>Teleostei</taxon>
        <taxon>Neoteleostei</taxon>
        <taxon>Acanthomorphata</taxon>
        <taxon>Zeiogadaria</taxon>
        <taxon>Gadariae</taxon>
        <taxon>Gadiformes</taxon>
        <taxon>Gadoidei</taxon>
        <taxon>Gadidae</taxon>
        <taxon>Gadus</taxon>
    </lineage>
</organism>
<evidence type="ECO:0000313" key="3">
    <source>
        <dbReference type="Proteomes" id="UP000694546"/>
    </source>
</evidence>
<dbReference type="Gene3D" id="2.40.128.20">
    <property type="match status" value="1"/>
</dbReference>
<gene>
    <name evidence="2" type="primary">LOC115535601</name>
</gene>
<proteinExistence type="inferred from homology"/>
<dbReference type="GO" id="GO:0008289">
    <property type="term" value="F:lipid binding"/>
    <property type="evidence" value="ECO:0007669"/>
    <property type="project" value="InterPro"/>
</dbReference>
<name>A0A8C5CI55_GADMO</name>
<dbReference type="Pfam" id="PF14651">
    <property type="entry name" value="Lipocalin_7"/>
    <property type="match status" value="1"/>
</dbReference>
<dbReference type="InterPro" id="IPR031259">
    <property type="entry name" value="ILBP"/>
</dbReference>
<dbReference type="Ensembl" id="ENSGMOT00000073403.1">
    <property type="protein sequence ID" value="ENSGMOP00000062735.1"/>
    <property type="gene ID" value="ENSGMOG00000012026.2"/>
</dbReference>
<dbReference type="InterPro" id="IPR012674">
    <property type="entry name" value="Calycin"/>
</dbReference>
<evidence type="ECO:0000313" key="2">
    <source>
        <dbReference type="Ensembl" id="ENSGMOP00000062735.1"/>
    </source>
</evidence>
<evidence type="ECO:0000256" key="1">
    <source>
        <dbReference type="ARBA" id="ARBA00008390"/>
    </source>
</evidence>
<accession>A0A8C5CI55</accession>
<dbReference type="PRINTS" id="PR00178">
    <property type="entry name" value="FATTYACIDBP"/>
</dbReference>
<dbReference type="Proteomes" id="UP000694546">
    <property type="component" value="Chromosome 22"/>
</dbReference>
<protein>
    <submittedName>
        <fullName evidence="2">Fatty acid binding protein 10b, liver basic</fullName>
    </submittedName>
</protein>
<reference evidence="2" key="1">
    <citation type="submission" date="2025-08" db="UniProtKB">
        <authorList>
            <consortium name="Ensembl"/>
        </authorList>
    </citation>
    <scope>IDENTIFICATION</scope>
</reference>
<reference evidence="2" key="2">
    <citation type="submission" date="2025-09" db="UniProtKB">
        <authorList>
            <consortium name="Ensembl"/>
        </authorList>
    </citation>
    <scope>IDENTIFICATION</scope>
</reference>
<dbReference type="PANTHER" id="PTHR11955">
    <property type="entry name" value="FATTY ACID BINDING PROTEIN"/>
    <property type="match status" value="1"/>
</dbReference>
<comment type="similarity">
    <text evidence="1">Belongs to the calycin superfamily. Fatty-acid binding protein (FABP) family.</text>
</comment>
<dbReference type="SUPFAM" id="SSF50814">
    <property type="entry name" value="Lipocalins"/>
    <property type="match status" value="1"/>
</dbReference>
<sequence>MDYNGTWKVYFDDNLEGFLKAMSVPEMMIKMSKDVKPVTVIKQNGPDFTIEVKTPVRTNVNSFSLGKETEITAMDGRKFKCTVREEEGKLVFETDKFTSVLKTKLGFLNRKRKVKQKKKVILSGLIFPRLLLCKGLDYALETI</sequence>
<dbReference type="AlphaFoldDB" id="A0A8C5CI55"/>